<sequence>MDDIIALSKTLTLNPRNHNQPLTPLDDDQIPPLKTLTLKSRPLASHALTFSCDAELAVAADDSIHVFLPEFPTPEEPNAKQDPSKDDKEDSQATAPADEDPAGVAAAALAAAAADAKDGEKLYRQQFYTFQLRIPTSRKPDPRMNAALFAARGLPVPSYDDDWAAGEAAAGGPGEAAVPDPSSAFEGVGSGTVTGYGASLNQVVAIEWSPGNLGRNLRAVLTVMLTNGALLVIGEGSGSGGGRTSHGPVDLGARMRNFRDWRILWGVGANLPLPDPDAEEGGDEGAHLPRDKVRSFAWARMVGTGQALLAYATDLEEVVVLSAQYYLPNEMDDASDAGSYVWEVEEVARFDGRGPHPSLGVLDPDYIPYTSAFSLKWSPWLHSGDTRTAILSYCARNYVGFRRITIPADWKRGAAVEIAVEESDVTGICTNLLSDAFVEWEDAVWDRGDVKVCRGVIASPFKALPFQVALNGPEGTAKEPHGTGVCKTTFPEDTTKAYNVDNPGLIIHPPNLSKQTKAPGYSLIRLSATATNDNWFQQSTADGAASPSPDSLPKWAETISSTVKLSVPVTMLGRGGGAGAGAVGGDGESVASGDDSDSEDDDDDFDLPEDAGEQIHPHRVRMWGMTMTPAGGMSAVLVSQHSTQKPEKTVKTKVMFGGRVGHGAVTAVTTAAGEGDEMDVDGGDDSGRASRLRYWEKQSTEAKMWDWMYAGGPAVPGTLWAGIGDEARARDDNSLKKRFEEVKRKQTCVFCHASLVDEGKESICEKGHIFATCASTGLAILAPGISRACAVCGLRCLVAKEVVKIAQEHMGPDAKVDASEEACGGETDVQIEVTGVNKLQPRCIIETQKDGMFSLDPRDPSQLATLEASLGSRQASQ</sequence>
<dbReference type="RefSeq" id="XP_049137848.1">
    <property type="nucleotide sequence ID" value="XM_049296624.1"/>
</dbReference>
<evidence type="ECO:0000259" key="2">
    <source>
        <dbReference type="Pfam" id="PF12657"/>
    </source>
</evidence>
<name>A0A9Q8WB77_9PEZI</name>
<protein>
    <recommendedName>
        <fullName evidence="6">Transcription factor IIIC 90kDa subunit N-terminal domain-containing protein</fullName>
    </recommendedName>
</protein>
<feature type="region of interest" description="Disordered" evidence="1">
    <location>
        <begin position="69"/>
        <end position="102"/>
    </location>
</feature>
<feature type="region of interest" description="Disordered" evidence="1">
    <location>
        <begin position="578"/>
        <end position="612"/>
    </location>
</feature>
<dbReference type="Pfam" id="PF12657">
    <property type="entry name" value="TFIIIC_delta"/>
    <property type="match status" value="1"/>
</dbReference>
<feature type="domain" description="Transcription factor IIIC 90kDa subunit N-terminal" evidence="2">
    <location>
        <begin position="51"/>
        <end position="644"/>
    </location>
</feature>
<dbReference type="InterPro" id="IPR024761">
    <property type="entry name" value="TFIIIC_delta_N"/>
</dbReference>
<organism evidence="4 5">
    <name type="scientific">Colletotrichum lupini</name>
    <dbReference type="NCBI Taxonomy" id="145971"/>
    <lineage>
        <taxon>Eukaryota</taxon>
        <taxon>Fungi</taxon>
        <taxon>Dikarya</taxon>
        <taxon>Ascomycota</taxon>
        <taxon>Pezizomycotina</taxon>
        <taxon>Sordariomycetes</taxon>
        <taxon>Hypocreomycetidae</taxon>
        <taxon>Glomerellales</taxon>
        <taxon>Glomerellaceae</taxon>
        <taxon>Colletotrichum</taxon>
        <taxon>Colletotrichum acutatum species complex</taxon>
    </lineage>
</organism>
<feature type="compositionally biased region" description="Basic and acidic residues" evidence="1">
    <location>
        <begin position="77"/>
        <end position="91"/>
    </location>
</feature>
<keyword evidence="5" id="KW-1185">Reference proteome</keyword>
<feature type="compositionally biased region" description="Acidic residues" evidence="1">
    <location>
        <begin position="594"/>
        <end position="612"/>
    </location>
</feature>
<evidence type="ECO:0008006" key="6">
    <source>
        <dbReference type="Google" id="ProtNLM"/>
    </source>
</evidence>
<evidence type="ECO:0000256" key="1">
    <source>
        <dbReference type="SAM" id="MobiDB-lite"/>
    </source>
</evidence>
<proteinExistence type="predicted"/>
<dbReference type="KEGG" id="clup:CLUP02_17718"/>
<feature type="domain" description="Transcription factor IIIC putative zinc-finger" evidence="3">
    <location>
        <begin position="745"/>
        <end position="806"/>
    </location>
</feature>
<feature type="compositionally biased region" description="Gly residues" evidence="1">
    <location>
        <begin position="578"/>
        <end position="587"/>
    </location>
</feature>
<reference evidence="4" key="1">
    <citation type="journal article" date="2021" name="Mol. Plant Microbe Interact.">
        <title>Complete Genome Sequence of the Plant-Pathogenic Fungus Colletotrichum lupini.</title>
        <authorList>
            <person name="Baroncelli R."/>
            <person name="Pensec F."/>
            <person name="Da Lio D."/>
            <person name="Boufleur T."/>
            <person name="Vicente I."/>
            <person name="Sarrocco S."/>
            <person name="Picot A."/>
            <person name="Baraldi E."/>
            <person name="Sukno S."/>
            <person name="Thon M."/>
            <person name="Le Floch G."/>
        </authorList>
    </citation>
    <scope>NUCLEOTIDE SEQUENCE</scope>
    <source>
        <strain evidence="4">IMI 504893</strain>
    </source>
</reference>
<dbReference type="Proteomes" id="UP000830671">
    <property type="component" value="Chromosome 10"/>
</dbReference>
<gene>
    <name evidence="4" type="ORF">CLUP02_17718</name>
</gene>
<accession>A0A9Q8WB77</accession>
<dbReference type="InterPro" id="IPR024764">
    <property type="entry name" value="TFIIIC_Znf"/>
</dbReference>
<evidence type="ECO:0000313" key="5">
    <source>
        <dbReference type="Proteomes" id="UP000830671"/>
    </source>
</evidence>
<dbReference type="AlphaFoldDB" id="A0A9Q8WB77"/>
<evidence type="ECO:0000313" key="4">
    <source>
        <dbReference type="EMBL" id="UQC76205.1"/>
    </source>
</evidence>
<dbReference type="Pfam" id="PF12660">
    <property type="entry name" value="zf-TFIIIC"/>
    <property type="match status" value="1"/>
</dbReference>
<dbReference type="EMBL" id="CP019472">
    <property type="protein sequence ID" value="UQC76205.1"/>
    <property type="molecule type" value="Genomic_DNA"/>
</dbReference>
<evidence type="ECO:0000259" key="3">
    <source>
        <dbReference type="Pfam" id="PF12660"/>
    </source>
</evidence>
<dbReference type="GeneID" id="73351634"/>